<evidence type="ECO:0000313" key="2">
    <source>
        <dbReference type="EMBL" id="OOQ61175.1"/>
    </source>
</evidence>
<keyword evidence="1" id="KW-0472">Membrane</keyword>
<gene>
    <name evidence="2" type="ORF">BC343_22300</name>
</gene>
<sequence length="271" mass="29545">MGTIIAPLKNLYTLFAIVVAVAALSSCTTRYYAPGLYQNDVQFMIKPHSKDSVKTRIYASGTYLAQSGANGQGSSGSGMLNVYQSRTIPHFNFSYGVMGYTGVYSVSELNTSGTNAQNVIVNKTFSGYGFNGSTSFYLSTKKTDFRIIGVDLSYTHEGGDYLAFRKAQVGQPNVRSAAQPQLFSYGIFTEFIVRPNDATNFGFKFFTNHTAGNIARDLRRTDGLYNWSGTGTYGFTSFVGFNHLNFHTTFALASSNSILAGSSQIGVAYKF</sequence>
<dbReference type="STRING" id="1792845.BC343_22300"/>
<dbReference type="EMBL" id="MBTF01000003">
    <property type="protein sequence ID" value="OOQ61175.1"/>
    <property type="molecule type" value="Genomic_DNA"/>
</dbReference>
<proteinExistence type="predicted"/>
<feature type="transmembrane region" description="Helical" evidence="1">
    <location>
        <begin position="12"/>
        <end position="33"/>
    </location>
</feature>
<comment type="caution">
    <text evidence="2">The sequence shown here is derived from an EMBL/GenBank/DDBJ whole genome shotgun (WGS) entry which is preliminary data.</text>
</comment>
<dbReference type="AlphaFoldDB" id="A0A1S9PJR9"/>
<evidence type="ECO:0000313" key="3">
    <source>
        <dbReference type="Proteomes" id="UP000189739"/>
    </source>
</evidence>
<protein>
    <submittedName>
        <fullName evidence="2">Uncharacterized protein</fullName>
    </submittedName>
</protein>
<keyword evidence="1" id="KW-1133">Transmembrane helix</keyword>
<accession>A0A1S9PJR9</accession>
<keyword evidence="1" id="KW-0812">Transmembrane</keyword>
<keyword evidence="3" id="KW-1185">Reference proteome</keyword>
<organism evidence="2 3">
    <name type="scientific">Mucilaginibacter pedocola</name>
    <dbReference type="NCBI Taxonomy" id="1792845"/>
    <lineage>
        <taxon>Bacteria</taxon>
        <taxon>Pseudomonadati</taxon>
        <taxon>Bacteroidota</taxon>
        <taxon>Sphingobacteriia</taxon>
        <taxon>Sphingobacteriales</taxon>
        <taxon>Sphingobacteriaceae</taxon>
        <taxon>Mucilaginibacter</taxon>
    </lineage>
</organism>
<evidence type="ECO:0000256" key="1">
    <source>
        <dbReference type="SAM" id="Phobius"/>
    </source>
</evidence>
<name>A0A1S9PJR9_9SPHI</name>
<reference evidence="2 3" key="1">
    <citation type="submission" date="2016-07" db="EMBL/GenBank/DDBJ databases">
        <title>Genomic analysis of zinc-resistant bacterium Mucilaginibacter pedocola TBZ30.</title>
        <authorList>
            <person name="Huang J."/>
            <person name="Tang J."/>
        </authorList>
    </citation>
    <scope>NUCLEOTIDE SEQUENCE [LARGE SCALE GENOMIC DNA]</scope>
    <source>
        <strain evidence="2 3">TBZ30</strain>
    </source>
</reference>
<dbReference type="Proteomes" id="UP000189739">
    <property type="component" value="Unassembled WGS sequence"/>
</dbReference>